<dbReference type="UniPathway" id="UPA00143"/>
<evidence type="ECO:0000256" key="2">
    <source>
        <dbReference type="ARBA" id="ARBA00022679"/>
    </source>
</evidence>
<name>A0A124GMB1_PICGL</name>
<feature type="domain" description="U-box" evidence="3">
    <location>
        <begin position="9"/>
        <end position="58"/>
    </location>
</feature>
<evidence type="ECO:0000256" key="1">
    <source>
        <dbReference type="ARBA" id="ARBA00004906"/>
    </source>
</evidence>
<comment type="pathway">
    <text evidence="1">Protein modification; protein ubiquitination.</text>
</comment>
<gene>
    <name evidence="4" type="ORF">ABT39_MTgene4068</name>
    <name evidence="5" type="ORF">ABT39_MTgene4071</name>
</gene>
<proteinExistence type="predicted"/>
<dbReference type="AlphaFoldDB" id="A0A124GMB1"/>
<evidence type="ECO:0000313" key="5">
    <source>
        <dbReference type="EMBL" id="KUM45100.1"/>
    </source>
</evidence>
<dbReference type="GO" id="GO:0016567">
    <property type="term" value="P:protein ubiquitination"/>
    <property type="evidence" value="ECO:0007669"/>
    <property type="project" value="UniProtKB-UniPathway"/>
</dbReference>
<dbReference type="Gene3D" id="3.30.40.10">
    <property type="entry name" value="Zinc/RING finger domain, C3HC4 (zinc finger)"/>
    <property type="match status" value="1"/>
</dbReference>
<dbReference type="EMBL" id="LKAM01000034">
    <property type="protein sequence ID" value="KUM45100.1"/>
    <property type="molecule type" value="Genomic_DNA"/>
</dbReference>
<evidence type="ECO:0000313" key="4">
    <source>
        <dbReference type="EMBL" id="KUM45097.1"/>
    </source>
</evidence>
<accession>A0A124GMB1</accession>
<organism evidence="4">
    <name type="scientific">Picea glauca</name>
    <name type="common">White spruce</name>
    <name type="synonym">Pinus glauca</name>
    <dbReference type="NCBI Taxonomy" id="3330"/>
    <lineage>
        <taxon>Eukaryota</taxon>
        <taxon>Viridiplantae</taxon>
        <taxon>Streptophyta</taxon>
        <taxon>Embryophyta</taxon>
        <taxon>Tracheophyta</taxon>
        <taxon>Spermatophyta</taxon>
        <taxon>Pinopsida</taxon>
        <taxon>Pinidae</taxon>
        <taxon>Conifers I</taxon>
        <taxon>Pinales</taxon>
        <taxon>Pinaceae</taxon>
        <taxon>Picea</taxon>
    </lineage>
</organism>
<dbReference type="InterPro" id="IPR003613">
    <property type="entry name" value="Ubox_domain"/>
</dbReference>
<keyword evidence="4" id="KW-0496">Mitochondrion</keyword>
<dbReference type="GO" id="GO:0004842">
    <property type="term" value="F:ubiquitin-protein transferase activity"/>
    <property type="evidence" value="ECO:0007669"/>
    <property type="project" value="InterPro"/>
</dbReference>
<dbReference type="InterPro" id="IPR013083">
    <property type="entry name" value="Znf_RING/FYVE/PHD"/>
</dbReference>
<evidence type="ECO:0000259" key="3">
    <source>
        <dbReference type="Pfam" id="PF04564"/>
    </source>
</evidence>
<dbReference type="SUPFAM" id="SSF57850">
    <property type="entry name" value="RING/U-box"/>
    <property type="match status" value="1"/>
</dbReference>
<reference evidence="4" key="1">
    <citation type="journal article" date="2015" name="Genome Biol. Evol.">
        <title>Organellar Genomes of White Spruce (Picea glauca): Assembly and Annotation.</title>
        <authorList>
            <person name="Jackman S.D."/>
            <person name="Warren R.L."/>
            <person name="Gibb E.A."/>
            <person name="Vandervalk B.P."/>
            <person name="Mohamadi H."/>
            <person name="Chu J."/>
            <person name="Raymond A."/>
            <person name="Pleasance S."/>
            <person name="Coope R."/>
            <person name="Wildung M.R."/>
            <person name="Ritland C.E."/>
            <person name="Bousquet J."/>
            <person name="Jones S.J."/>
            <person name="Bohlmann J."/>
            <person name="Birol I."/>
        </authorList>
    </citation>
    <scope>NUCLEOTIDE SEQUENCE [LARGE SCALE GENOMIC DNA]</scope>
    <source>
        <tissue evidence="4">Flushing bud</tissue>
    </source>
</reference>
<comment type="caution">
    <text evidence="4">The sequence shown here is derived from an EMBL/GenBank/DDBJ whole genome shotgun (WGS) entry which is preliminary data.</text>
</comment>
<geneLocation type="mitochondrion" evidence="4"/>
<protein>
    <recommendedName>
        <fullName evidence="3">U-box domain-containing protein</fullName>
    </recommendedName>
</protein>
<keyword evidence="2" id="KW-0808">Transferase</keyword>
<dbReference type="Pfam" id="PF04564">
    <property type="entry name" value="U-box"/>
    <property type="match status" value="1"/>
</dbReference>
<dbReference type="EMBL" id="LKAM01000034">
    <property type="protein sequence ID" value="KUM45097.1"/>
    <property type="molecule type" value="Genomic_DNA"/>
</dbReference>
<sequence length="124" mass="15106">MVPSDPTQALYDRKTLERIWETKHETTNPYTRQWFDMKCSIPQTKLRREMEHYIELHKIPSDAGELDVIAEYTVILDEDKMKQHLKMLCDYISERSIRKEQYWVTTWKKINVLRLCCQFHDQNI</sequence>